<dbReference type="KEGG" id="tbn:TBH_C1781"/>
<dbReference type="Proteomes" id="UP000031631">
    <property type="component" value="Chromosome"/>
</dbReference>
<keyword evidence="1" id="KW-0812">Transmembrane</keyword>
<keyword evidence="3" id="KW-1185">Reference proteome</keyword>
<feature type="transmembrane region" description="Helical" evidence="1">
    <location>
        <begin position="120"/>
        <end position="138"/>
    </location>
</feature>
<gene>
    <name evidence="2" type="ORF">TBH_C1781</name>
</gene>
<organism evidence="2 3">
    <name type="scientific">Thiolapillus brandeum</name>
    <dbReference type="NCBI Taxonomy" id="1076588"/>
    <lineage>
        <taxon>Bacteria</taxon>
        <taxon>Pseudomonadati</taxon>
        <taxon>Pseudomonadota</taxon>
        <taxon>Gammaproteobacteria</taxon>
        <taxon>Chromatiales</taxon>
        <taxon>Sedimenticolaceae</taxon>
        <taxon>Thiolapillus</taxon>
    </lineage>
</organism>
<evidence type="ECO:0000256" key="1">
    <source>
        <dbReference type="SAM" id="Phobius"/>
    </source>
</evidence>
<evidence type="ECO:0000313" key="3">
    <source>
        <dbReference type="Proteomes" id="UP000031631"/>
    </source>
</evidence>
<keyword evidence="1" id="KW-0472">Membrane</keyword>
<protein>
    <submittedName>
        <fullName evidence="2">Uncharacterized protein</fullName>
    </submittedName>
</protein>
<name>A0A7U6GJF2_9GAMM</name>
<feature type="transmembrane region" description="Helical" evidence="1">
    <location>
        <begin position="90"/>
        <end position="108"/>
    </location>
</feature>
<dbReference type="EMBL" id="AP012273">
    <property type="protein sequence ID" value="BAO44697.1"/>
    <property type="molecule type" value="Genomic_DNA"/>
</dbReference>
<proteinExistence type="predicted"/>
<dbReference type="AlphaFoldDB" id="A0A7U6GJF2"/>
<evidence type="ECO:0000313" key="2">
    <source>
        <dbReference type="EMBL" id="BAO44697.1"/>
    </source>
</evidence>
<reference evidence="2 3" key="1">
    <citation type="journal article" date="2014" name="PLoS ONE">
        <title>Physiological and genomic features of a novel sulfur-oxidizing gammaproteobacterium belonging to a previously uncultivated symbiotic lineage isolated from a hydrothermal vent.</title>
        <authorList>
            <person name="Nunoura T."/>
            <person name="Takaki Y."/>
            <person name="Kazama H."/>
            <person name="Kakuta J."/>
            <person name="Shimamura S."/>
            <person name="Makita H."/>
            <person name="Hirai M."/>
            <person name="Miyazaki M."/>
            <person name="Takai K."/>
        </authorList>
    </citation>
    <scope>NUCLEOTIDE SEQUENCE [LARGE SCALE GENOMIC DNA]</scope>
    <source>
        <strain evidence="2 3">Hiromi1</strain>
    </source>
</reference>
<feature type="transmembrane region" description="Helical" evidence="1">
    <location>
        <begin position="145"/>
        <end position="170"/>
    </location>
</feature>
<accession>A0A7U6GJF2</accession>
<sequence length="221" mass="24973">MKRQIQSRYQLSVQTLWCVTCQRWRTWSSRQDLLDASIVRFPPWVIVYLTPTCPWKNRGLAAWMNFMVQICPVATGHICRRIVVRRQMKNYLYILKLPIIALVVNSVLLEFTSGNAFGPIIFNITRIVIAIWAGWLLVDKENVSIAAAAFSGPFLLFLDHVLIAGVGGLLTHDFSALQLDNPTTSAEAAYFMGIIGSYLMFFPISMLFSAFGGYSAKRRNG</sequence>
<feature type="transmembrane region" description="Helical" evidence="1">
    <location>
        <begin position="190"/>
        <end position="214"/>
    </location>
</feature>
<keyword evidence="1" id="KW-1133">Transmembrane helix</keyword>